<dbReference type="PaxDb" id="7159-AAEL017525-PA"/>
<dbReference type="Proteomes" id="UP000682892">
    <property type="component" value="Unassembled WGS sequence"/>
</dbReference>
<gene>
    <name evidence="1" type="ORF">AaeL_AAEL017525</name>
</gene>
<accession>J9HGM2</accession>
<evidence type="ECO:0000313" key="2">
    <source>
        <dbReference type="Proteomes" id="UP000682892"/>
    </source>
</evidence>
<organism evidence="1 2">
    <name type="scientific">Aedes aegypti</name>
    <name type="common">Yellowfever mosquito</name>
    <name type="synonym">Culex aegypti</name>
    <dbReference type="NCBI Taxonomy" id="7159"/>
    <lineage>
        <taxon>Eukaryota</taxon>
        <taxon>Metazoa</taxon>
        <taxon>Ecdysozoa</taxon>
        <taxon>Arthropoda</taxon>
        <taxon>Hexapoda</taxon>
        <taxon>Insecta</taxon>
        <taxon>Pterygota</taxon>
        <taxon>Neoptera</taxon>
        <taxon>Endopterygota</taxon>
        <taxon>Diptera</taxon>
        <taxon>Nematocera</taxon>
        <taxon>Culicoidea</taxon>
        <taxon>Culicidae</taxon>
        <taxon>Culicinae</taxon>
        <taxon>Aedini</taxon>
        <taxon>Aedes</taxon>
        <taxon>Stegomyia</taxon>
    </lineage>
</organism>
<protein>
    <submittedName>
        <fullName evidence="1">AAEL017525-PA</fullName>
    </submittedName>
</protein>
<sequence>MFADDTFHRSQLDFFRCESEVLDQSALLGLCYCCSLANGSSPGQAGSSESPE</sequence>
<reference evidence="1" key="2">
    <citation type="journal article" date="2007" name="Science">
        <title>Genome sequence of Aedes aegypti, a major arbovirus vector.</title>
        <authorList>
            <person name="Nene V."/>
            <person name="Wortman J.R."/>
            <person name="Lawson D."/>
            <person name="Haas B."/>
            <person name="Kodira C."/>
            <person name="Tu Z.J."/>
            <person name="Loftus B."/>
            <person name="Xi Z."/>
            <person name="Megy K."/>
            <person name="Grabherr M."/>
            <person name="Ren Q."/>
            <person name="Zdobnov E.M."/>
            <person name="Lobo N.F."/>
            <person name="Campbell K.S."/>
            <person name="Brown S.E."/>
            <person name="Bonaldo M.F."/>
            <person name="Zhu J."/>
            <person name="Sinkins S.P."/>
            <person name="Hogenkamp D.G."/>
            <person name="Amedeo P."/>
            <person name="Arensburger P."/>
            <person name="Atkinson P.W."/>
            <person name="Bidwell S."/>
            <person name="Biedler J."/>
            <person name="Birney E."/>
            <person name="Bruggner R.V."/>
            <person name="Costas J."/>
            <person name="Coy M.R."/>
            <person name="Crabtree J."/>
            <person name="Crawford M."/>
            <person name="Debruyn B."/>
            <person name="Decaprio D."/>
            <person name="Eiglmeier K."/>
            <person name="Eisenstadt E."/>
            <person name="El-Dorry H."/>
            <person name="Gelbart W.M."/>
            <person name="Gomes S.L."/>
            <person name="Hammond M."/>
            <person name="Hannick L.I."/>
            <person name="Hogan J.R."/>
            <person name="Holmes M.H."/>
            <person name="Jaffe D."/>
            <person name="Johnston J.S."/>
            <person name="Kennedy R.C."/>
            <person name="Koo H."/>
            <person name="Kravitz S."/>
            <person name="Kriventseva E.V."/>
            <person name="Kulp D."/>
            <person name="Labutti K."/>
            <person name="Lee E."/>
            <person name="Li S."/>
            <person name="Lovin D.D."/>
            <person name="Mao C."/>
            <person name="Mauceli E."/>
            <person name="Menck C.F."/>
            <person name="Miller J.R."/>
            <person name="Montgomery P."/>
            <person name="Mori A."/>
            <person name="Nascimento A.L."/>
            <person name="Naveira H.F."/>
            <person name="Nusbaum C."/>
            <person name="O'leary S."/>
            <person name="Orvis J."/>
            <person name="Pertea M."/>
            <person name="Quesneville H."/>
            <person name="Reidenbach K.R."/>
            <person name="Rogers Y.H."/>
            <person name="Roth C.W."/>
            <person name="Schneider J.R."/>
            <person name="Schatz M."/>
            <person name="Shumway M."/>
            <person name="Stanke M."/>
            <person name="Stinson E.O."/>
            <person name="Tubio J.M."/>
            <person name="Vanzee J.P."/>
            <person name="Verjovski-Almeida S."/>
            <person name="Werner D."/>
            <person name="White O."/>
            <person name="Wyder S."/>
            <person name="Zeng Q."/>
            <person name="Zhao Q."/>
            <person name="Zhao Y."/>
            <person name="Hill C.A."/>
            <person name="Raikhel A.S."/>
            <person name="Soares M.B."/>
            <person name="Knudson D.L."/>
            <person name="Lee N.H."/>
            <person name="Galagan J."/>
            <person name="Salzberg S.L."/>
            <person name="Paulsen I.T."/>
            <person name="Dimopoulos G."/>
            <person name="Collins F.H."/>
            <person name="Birren B."/>
            <person name="Fraser-Liggett C.M."/>
            <person name="Severson D.W."/>
        </authorList>
    </citation>
    <scope>NUCLEOTIDE SEQUENCE [LARGE SCALE GENOMIC DNA]</scope>
    <source>
        <strain evidence="1">Liverpool</strain>
    </source>
</reference>
<dbReference type="EMBL" id="CH477947">
    <property type="protein sequence ID" value="EJY58007.1"/>
    <property type="molecule type" value="Genomic_DNA"/>
</dbReference>
<reference evidence="1" key="1">
    <citation type="submission" date="2005-10" db="EMBL/GenBank/DDBJ databases">
        <authorList>
            <person name="Loftus B.J."/>
            <person name="Nene V.M."/>
            <person name="Hannick L.I."/>
            <person name="Bidwell S."/>
            <person name="Haas B."/>
            <person name="Amedeo P."/>
            <person name="Orvis J."/>
            <person name="Wortman J.R."/>
            <person name="White O.R."/>
            <person name="Salzberg S."/>
            <person name="Shumway M."/>
            <person name="Koo H."/>
            <person name="Zhao Y."/>
            <person name="Holmes M."/>
            <person name="Miller J."/>
            <person name="Schatz M."/>
            <person name="Pop M."/>
            <person name="Pai G."/>
            <person name="Utterback T."/>
            <person name="Rogers Y.-H."/>
            <person name="Kravitz S."/>
            <person name="Fraser C.M."/>
        </authorList>
    </citation>
    <scope>NUCLEOTIDE SEQUENCE</scope>
    <source>
        <strain evidence="1">Liverpool</strain>
    </source>
</reference>
<name>J9HGM2_AEDAE</name>
<dbReference type="HOGENOM" id="CLU_3089090_0_0_1"/>
<dbReference type="AlphaFoldDB" id="J9HGM2"/>
<reference evidence="1" key="3">
    <citation type="submission" date="2012-09" db="EMBL/GenBank/DDBJ databases">
        <authorList>
            <consortium name="VectorBase"/>
        </authorList>
    </citation>
    <scope>NUCLEOTIDE SEQUENCE</scope>
    <source>
        <strain evidence="1">Liverpool</strain>
    </source>
</reference>
<proteinExistence type="predicted"/>
<evidence type="ECO:0000313" key="1">
    <source>
        <dbReference type="EMBL" id="EJY58007.1"/>
    </source>
</evidence>